<reference evidence="3" key="2">
    <citation type="submission" date="2021-08" db="EMBL/GenBank/DDBJ databases">
        <authorList>
            <person name="Gostincar C."/>
            <person name="Sun X."/>
            <person name="Song Z."/>
            <person name="Gunde-Cimerman N."/>
        </authorList>
    </citation>
    <scope>NUCLEOTIDE SEQUENCE</scope>
    <source>
        <strain evidence="3">EXF-9298</strain>
    </source>
</reference>
<dbReference type="Gene3D" id="3.80.10.10">
    <property type="entry name" value="Ribonuclease Inhibitor"/>
    <property type="match status" value="1"/>
</dbReference>
<feature type="coiled-coil region" evidence="1">
    <location>
        <begin position="457"/>
        <end position="484"/>
    </location>
</feature>
<dbReference type="AlphaFoldDB" id="A0A9P8JPF7"/>
<evidence type="ECO:0000256" key="2">
    <source>
        <dbReference type="SAM" id="MobiDB-lite"/>
    </source>
</evidence>
<protein>
    <recommendedName>
        <fullName evidence="5">F-box domain-containing protein</fullName>
    </recommendedName>
</protein>
<dbReference type="Proteomes" id="UP000729357">
    <property type="component" value="Unassembled WGS sequence"/>
</dbReference>
<name>A0A9P8JPF7_AURME</name>
<evidence type="ECO:0000313" key="3">
    <source>
        <dbReference type="EMBL" id="KAG9970803.1"/>
    </source>
</evidence>
<gene>
    <name evidence="3" type="ORF">KCU98_g14241</name>
</gene>
<dbReference type="InterPro" id="IPR032675">
    <property type="entry name" value="LRR_dom_sf"/>
</dbReference>
<evidence type="ECO:0000313" key="4">
    <source>
        <dbReference type="Proteomes" id="UP000729357"/>
    </source>
</evidence>
<keyword evidence="1" id="KW-0175">Coiled coil</keyword>
<proteinExistence type="predicted"/>
<accession>A0A9P8JPF7</accession>
<dbReference type="EMBL" id="JAHFXS010002783">
    <property type="protein sequence ID" value="KAG9970803.1"/>
    <property type="molecule type" value="Genomic_DNA"/>
</dbReference>
<organism evidence="3 4">
    <name type="scientific">Aureobasidium melanogenum</name>
    <name type="common">Aureobasidium pullulans var. melanogenum</name>
    <dbReference type="NCBI Taxonomy" id="46634"/>
    <lineage>
        <taxon>Eukaryota</taxon>
        <taxon>Fungi</taxon>
        <taxon>Dikarya</taxon>
        <taxon>Ascomycota</taxon>
        <taxon>Pezizomycotina</taxon>
        <taxon>Dothideomycetes</taxon>
        <taxon>Dothideomycetidae</taxon>
        <taxon>Dothideales</taxon>
        <taxon>Saccotheciaceae</taxon>
        <taxon>Aureobasidium</taxon>
    </lineage>
</organism>
<keyword evidence="4" id="KW-1185">Reference proteome</keyword>
<reference evidence="3" key="1">
    <citation type="journal article" date="2021" name="J Fungi (Basel)">
        <title>Virulence traits and population genomics of the black yeast Aureobasidium melanogenum.</title>
        <authorList>
            <person name="Cernosa A."/>
            <person name="Sun X."/>
            <person name="Gostincar C."/>
            <person name="Fang C."/>
            <person name="Gunde-Cimerman N."/>
            <person name="Song Z."/>
        </authorList>
    </citation>
    <scope>NUCLEOTIDE SEQUENCE</scope>
    <source>
        <strain evidence="3">EXF-9298</strain>
    </source>
</reference>
<sequence length="531" mass="61369">MVHFPNEIWLGVANYLKLPTDVCSYKNEALSKDEKVTQQTLISLCLVSKQFRAIFQPQLYYNFIKNKSSTAQERLLSPESEWQHKYYQQDERSFRAIRKQTKLESFLITIIHRADLAAMVEHLRIGSYPDDVTLPRYLQKLYEEVPLHKATSCMLVDALRSFKGFDRLRNHFRKSWEESLRDGGEGAEVALLLTLLPNLLSLRLKPTTGSINFFVQELCNTILGPHPKSWTLIPIQGELCKHPSEVQLRSQQPPEILPVLASLSIWSDGGFPVSMQDCRSLLSLPCLKTFRGRGLNVHRISRQPRPGLISLQHLQFIRCQFTESGLPNLLENCTRLRSLEVNTKFAFNPWFAGIVTIHTLQLAQTADTLEHLTLMMPEYDKAMHLDLRSFNRLRHLQVDMDFLSTSLGALNMHEMLSMSMEKLIIRRAHAGIKPHLEKLLDTFTTTRQFLSLLVIKLYVLEDDYEELRAELDDFNKRAQKLQLECKVKEEPNHNHSWWWYGNPESDSDLDSDQEDDSDGENSVEDDSDGED</sequence>
<feature type="non-terminal residue" evidence="3">
    <location>
        <position position="531"/>
    </location>
</feature>
<evidence type="ECO:0000256" key="1">
    <source>
        <dbReference type="SAM" id="Coils"/>
    </source>
</evidence>
<feature type="compositionally biased region" description="Acidic residues" evidence="2">
    <location>
        <begin position="505"/>
        <end position="531"/>
    </location>
</feature>
<feature type="region of interest" description="Disordered" evidence="2">
    <location>
        <begin position="493"/>
        <end position="531"/>
    </location>
</feature>
<comment type="caution">
    <text evidence="3">The sequence shown here is derived from an EMBL/GenBank/DDBJ whole genome shotgun (WGS) entry which is preliminary data.</text>
</comment>
<evidence type="ECO:0008006" key="5">
    <source>
        <dbReference type="Google" id="ProtNLM"/>
    </source>
</evidence>
<dbReference type="SUPFAM" id="SSF52058">
    <property type="entry name" value="L domain-like"/>
    <property type="match status" value="1"/>
</dbReference>